<dbReference type="RefSeq" id="WP_219203497.1">
    <property type="nucleotide sequence ID" value="NZ_JAHWQX010000005.1"/>
</dbReference>
<sequence>MKRAFALGLLAFAVLNWSPAQAGSAEKPSPRDVLERWYPALFSADRQELEPLLADTAEIRLEDLGITQTKTEFLDSLAEWKESVADATLDWKLDDTATHDSATDVTALVCYRFPSNELMTREAFEIEDDRITSSLQTSISDSCDGF</sequence>
<evidence type="ECO:0000256" key="1">
    <source>
        <dbReference type="SAM" id="SignalP"/>
    </source>
</evidence>
<dbReference type="EMBL" id="JAHWQX010000005">
    <property type="protein sequence ID" value="MBW3099175.1"/>
    <property type="molecule type" value="Genomic_DNA"/>
</dbReference>
<dbReference type="Proteomes" id="UP001430804">
    <property type="component" value="Unassembled WGS sequence"/>
</dbReference>
<feature type="signal peptide" evidence="1">
    <location>
        <begin position="1"/>
        <end position="22"/>
    </location>
</feature>
<evidence type="ECO:0000313" key="2">
    <source>
        <dbReference type="EMBL" id="MBW3099175.1"/>
    </source>
</evidence>
<feature type="chain" id="PRO_5047291485" evidence="1">
    <location>
        <begin position="23"/>
        <end position="146"/>
    </location>
</feature>
<comment type="caution">
    <text evidence="2">The sequence shown here is derived from an EMBL/GenBank/DDBJ whole genome shotgun (WGS) entry which is preliminary data.</text>
</comment>
<gene>
    <name evidence="2" type="ORF">KY465_17985</name>
</gene>
<reference evidence="2" key="1">
    <citation type="submission" date="2021-07" db="EMBL/GenBank/DDBJ databases">
        <title>Pseudohoeflea marina sp. nov. a polyhydroxyalcanoate-producing bacterium.</title>
        <authorList>
            <person name="Zheng W."/>
            <person name="Yu S."/>
            <person name="Huang Y."/>
        </authorList>
    </citation>
    <scope>NUCLEOTIDE SEQUENCE</scope>
    <source>
        <strain evidence="2">DP4N28-3</strain>
    </source>
</reference>
<keyword evidence="1" id="KW-0732">Signal</keyword>
<proteinExistence type="predicted"/>
<accession>A0ABS6WT92</accession>
<name>A0ABS6WT92_9HYPH</name>
<keyword evidence="3" id="KW-1185">Reference proteome</keyword>
<protein>
    <submittedName>
        <fullName evidence="2">Nuclear transport factor 2 family protein</fullName>
    </submittedName>
</protein>
<evidence type="ECO:0000313" key="3">
    <source>
        <dbReference type="Proteomes" id="UP001430804"/>
    </source>
</evidence>
<organism evidence="2 3">
    <name type="scientific">Pseudohoeflea coraliihabitans</name>
    <dbReference type="NCBI Taxonomy" id="2860393"/>
    <lineage>
        <taxon>Bacteria</taxon>
        <taxon>Pseudomonadati</taxon>
        <taxon>Pseudomonadota</taxon>
        <taxon>Alphaproteobacteria</taxon>
        <taxon>Hyphomicrobiales</taxon>
        <taxon>Rhizobiaceae</taxon>
        <taxon>Pseudohoeflea</taxon>
    </lineage>
</organism>